<dbReference type="InterPro" id="IPR003749">
    <property type="entry name" value="ThiS/MoaD-like"/>
</dbReference>
<protein>
    <submittedName>
        <fullName evidence="1">Molybdopterin converting factor small subunit</fullName>
    </submittedName>
</protein>
<keyword evidence="2" id="KW-1185">Reference proteome</keyword>
<reference evidence="1 2" key="1">
    <citation type="submission" date="2019-03" db="EMBL/GenBank/DDBJ databases">
        <title>Genomic Encyclopedia of Type Strains, Phase IV (KMG-IV): sequencing the most valuable type-strain genomes for metagenomic binning, comparative biology and taxonomic classification.</title>
        <authorList>
            <person name="Goeker M."/>
        </authorList>
    </citation>
    <scope>NUCLEOTIDE SEQUENCE [LARGE SCALE GENOMIC DNA]</scope>
    <source>
        <strain evidence="1 2">DSM 103923</strain>
    </source>
</reference>
<comment type="caution">
    <text evidence="1">The sequence shown here is derived from an EMBL/GenBank/DDBJ whole genome shotgun (WGS) entry which is preliminary data.</text>
</comment>
<dbReference type="AlphaFoldDB" id="A0A4V2UQY3"/>
<accession>A0A4V2UQY3</accession>
<dbReference type="Pfam" id="PF02597">
    <property type="entry name" value="ThiS"/>
    <property type="match status" value="1"/>
</dbReference>
<proteinExistence type="predicted"/>
<evidence type="ECO:0000313" key="2">
    <source>
        <dbReference type="Proteomes" id="UP000295135"/>
    </source>
</evidence>
<organism evidence="1 2">
    <name type="scientific">Sulfuritortus calidifontis</name>
    <dbReference type="NCBI Taxonomy" id="1914471"/>
    <lineage>
        <taxon>Bacteria</taxon>
        <taxon>Pseudomonadati</taxon>
        <taxon>Pseudomonadota</taxon>
        <taxon>Betaproteobacteria</taxon>
        <taxon>Nitrosomonadales</taxon>
        <taxon>Thiobacillaceae</taxon>
        <taxon>Sulfuritortus</taxon>
    </lineage>
</organism>
<dbReference type="InterPro" id="IPR016155">
    <property type="entry name" value="Mopterin_synth/thiamin_S_b"/>
</dbReference>
<name>A0A4V2UQY3_9PROT</name>
<dbReference type="OrthoDB" id="9801945at2"/>
<dbReference type="Proteomes" id="UP000295135">
    <property type="component" value="Unassembled WGS sequence"/>
</dbReference>
<dbReference type="SUPFAM" id="SSF54285">
    <property type="entry name" value="MoaD/ThiS"/>
    <property type="match status" value="1"/>
</dbReference>
<sequence>MNPITVLYFGDLMAKLQIGREQLRLPASVQDVAGLMRILAMRGGDWQQTFAQTRPTLRITVNKQDGSPATPIKAGDEIAFIEMVAL</sequence>
<dbReference type="InterPro" id="IPR012675">
    <property type="entry name" value="Beta-grasp_dom_sf"/>
</dbReference>
<dbReference type="RefSeq" id="WP_126458372.1">
    <property type="nucleotide sequence ID" value="NZ_AP018721.1"/>
</dbReference>
<evidence type="ECO:0000313" key="1">
    <source>
        <dbReference type="EMBL" id="TCS73276.1"/>
    </source>
</evidence>
<dbReference type="EMBL" id="SLZY01000002">
    <property type="protein sequence ID" value="TCS73276.1"/>
    <property type="molecule type" value="Genomic_DNA"/>
</dbReference>
<gene>
    <name evidence="1" type="ORF">EDC61_10244</name>
</gene>
<dbReference type="Gene3D" id="3.10.20.30">
    <property type="match status" value="1"/>
</dbReference>